<sequence>MHVAWLKSDIRARTCACVLDVSRVRKQDLRMLLDVSRVRKQDLLMCAGCDQSKELYVYWL</sequence>
<evidence type="ECO:0000313" key="2">
    <source>
        <dbReference type="Proteomes" id="UP000815325"/>
    </source>
</evidence>
<dbReference type="EMBL" id="MU069504">
    <property type="protein sequence ID" value="KAF5840744.1"/>
    <property type="molecule type" value="Genomic_DNA"/>
</dbReference>
<accession>A0ABQ7H1K5</accession>
<protein>
    <submittedName>
        <fullName evidence="1">Uncharacterized protein</fullName>
    </submittedName>
</protein>
<keyword evidence="2" id="KW-1185">Reference proteome</keyword>
<reference evidence="1" key="1">
    <citation type="submission" date="2017-08" db="EMBL/GenBank/DDBJ databases">
        <authorList>
            <person name="Polle J.E."/>
            <person name="Barry K."/>
            <person name="Cushman J."/>
            <person name="Schmutz J."/>
            <person name="Tran D."/>
            <person name="Hathwaick L.T."/>
            <person name="Yim W.C."/>
            <person name="Jenkins J."/>
            <person name="Mckie-Krisberg Z.M."/>
            <person name="Prochnik S."/>
            <person name="Lindquist E."/>
            <person name="Dockter R.B."/>
            <person name="Adam C."/>
            <person name="Molina H."/>
            <person name="Bunkerborg J."/>
            <person name="Jin E."/>
            <person name="Buchheim M."/>
            <person name="Magnuson J."/>
        </authorList>
    </citation>
    <scope>NUCLEOTIDE SEQUENCE</scope>
    <source>
        <strain evidence="1">CCAP 19/18</strain>
    </source>
</reference>
<proteinExistence type="predicted"/>
<organism evidence="1 2">
    <name type="scientific">Dunaliella salina</name>
    <name type="common">Green alga</name>
    <name type="synonym">Protococcus salinus</name>
    <dbReference type="NCBI Taxonomy" id="3046"/>
    <lineage>
        <taxon>Eukaryota</taxon>
        <taxon>Viridiplantae</taxon>
        <taxon>Chlorophyta</taxon>
        <taxon>core chlorophytes</taxon>
        <taxon>Chlorophyceae</taxon>
        <taxon>CS clade</taxon>
        <taxon>Chlamydomonadales</taxon>
        <taxon>Dunaliellaceae</taxon>
        <taxon>Dunaliella</taxon>
    </lineage>
</organism>
<comment type="caution">
    <text evidence="1">The sequence shown here is derived from an EMBL/GenBank/DDBJ whole genome shotgun (WGS) entry which is preliminary data.</text>
</comment>
<gene>
    <name evidence="1" type="ORF">DUNSADRAFT_15602</name>
</gene>
<evidence type="ECO:0000313" key="1">
    <source>
        <dbReference type="EMBL" id="KAF5840744.1"/>
    </source>
</evidence>
<name>A0ABQ7H1K5_DUNSA</name>
<dbReference type="Proteomes" id="UP000815325">
    <property type="component" value="Unassembled WGS sequence"/>
</dbReference>